<name>A0ABU9I9H2_9SPHN</name>
<feature type="chain" id="PRO_5045649794" evidence="1">
    <location>
        <begin position="26"/>
        <end position="259"/>
    </location>
</feature>
<keyword evidence="3" id="KW-1185">Reference proteome</keyword>
<keyword evidence="1" id="KW-0732">Signal</keyword>
<evidence type="ECO:0000313" key="3">
    <source>
        <dbReference type="Proteomes" id="UP001497045"/>
    </source>
</evidence>
<feature type="signal peptide" evidence="1">
    <location>
        <begin position="1"/>
        <end position="25"/>
    </location>
</feature>
<dbReference type="EMBL" id="JBBYHV010000001">
    <property type="protein sequence ID" value="MEL1249073.1"/>
    <property type="molecule type" value="Genomic_DNA"/>
</dbReference>
<dbReference type="Proteomes" id="UP001497045">
    <property type="component" value="Unassembled WGS sequence"/>
</dbReference>
<organism evidence="2 3">
    <name type="scientific">Aurantiacibacter gilvus</name>
    <dbReference type="NCBI Taxonomy" id="3139141"/>
    <lineage>
        <taxon>Bacteria</taxon>
        <taxon>Pseudomonadati</taxon>
        <taxon>Pseudomonadota</taxon>
        <taxon>Alphaproteobacteria</taxon>
        <taxon>Sphingomonadales</taxon>
        <taxon>Erythrobacteraceae</taxon>
        <taxon>Aurantiacibacter</taxon>
    </lineage>
</organism>
<proteinExistence type="predicted"/>
<dbReference type="RefSeq" id="WP_341671614.1">
    <property type="nucleotide sequence ID" value="NZ_JBBYHV010000001.1"/>
</dbReference>
<protein>
    <submittedName>
        <fullName evidence="2">Uncharacterized protein</fullName>
    </submittedName>
</protein>
<evidence type="ECO:0000313" key="2">
    <source>
        <dbReference type="EMBL" id="MEL1249073.1"/>
    </source>
</evidence>
<accession>A0ABU9I9H2</accession>
<sequence length="259" mass="28694">MLDQVRKLTAAAVLSALAVATPVQADGIMEEPLPRFEDRICPGVLGMEREYAELMVAHLRDNVEMFGLRLAGSEEEGCEPNLVIAFVDDGRGYLQELMQRRSYLFADMDRPDREELVAGDAPYRVWHQVAARTRDGIRVGSRENLTQPPEAGMWQAHSRIYRPVRHDITYALVLIDSAAVEGLTLRQLADFATLQALATEFPDGAEDNPGSMLRLFEGDDTAPESLGPVDAEWLAQLYNGIPNLPASMRLRSVEVATAD</sequence>
<evidence type="ECO:0000256" key="1">
    <source>
        <dbReference type="SAM" id="SignalP"/>
    </source>
</evidence>
<reference evidence="2 3" key="1">
    <citation type="submission" date="2024-04" db="EMBL/GenBank/DDBJ databases">
        <title>Aurantiacibacter sp. DGU6 16S ribosomal RNA gene Genome sequencing and assembly.</title>
        <authorList>
            <person name="Park S."/>
        </authorList>
    </citation>
    <scope>NUCLEOTIDE SEQUENCE [LARGE SCALE GENOMIC DNA]</scope>
    <source>
        <strain evidence="2 3">DGU6</strain>
    </source>
</reference>
<comment type="caution">
    <text evidence="2">The sequence shown here is derived from an EMBL/GenBank/DDBJ whole genome shotgun (WGS) entry which is preliminary data.</text>
</comment>
<gene>
    <name evidence="2" type="ORF">AAEO60_00150</name>
</gene>